<comment type="caution">
    <text evidence="1">The sequence shown here is derived from an EMBL/GenBank/DDBJ whole genome shotgun (WGS) entry which is preliminary data.</text>
</comment>
<organism evidence="1 2">
    <name type="scientific">Xylophilus ampelinus</name>
    <dbReference type="NCBI Taxonomy" id="54067"/>
    <lineage>
        <taxon>Bacteria</taxon>
        <taxon>Pseudomonadati</taxon>
        <taxon>Pseudomonadota</taxon>
        <taxon>Betaproteobacteria</taxon>
        <taxon>Burkholderiales</taxon>
        <taxon>Xylophilus</taxon>
    </lineage>
</organism>
<dbReference type="Proteomes" id="UP000247540">
    <property type="component" value="Unassembled WGS sequence"/>
</dbReference>
<dbReference type="AlphaFoldDB" id="A0A318SLF1"/>
<keyword evidence="2" id="KW-1185">Reference proteome</keyword>
<gene>
    <name evidence="1" type="ORF">DFQ15_10238</name>
</gene>
<accession>A0A318SLF1</accession>
<dbReference type="Gene3D" id="1.20.1170.10">
    <property type="match status" value="1"/>
</dbReference>
<name>A0A318SLF1_9BURK</name>
<dbReference type="EMBL" id="QJTC01000002">
    <property type="protein sequence ID" value="PYE79308.1"/>
    <property type="molecule type" value="Genomic_DNA"/>
</dbReference>
<sequence length="387" mass="40711">MLLSQAIVKNAGNLASAQQIYQQNVATVTSAMTGVSQTSLPALNYPPPNWAQFSATLIASKTNAQQWLDEVLVQLYSVPQNVESNYQAIQQAITTCAGYATSLQSNPDPSTLAFLQEDLQNIASQLGFSSAFISSCQQAVSSFNDGLPTLLSELDTLVTDFTDAEQVDQGQIAQFQSDISSLNADISSQESLIVGEVVMAGAALYVGRISGWTPVGCLVKFLCIATIAGATYGIDVAANQIAADKANIVNDTNQMNEYTADVATCVATVQVFTKFVNDMAAVASSVEAVLEQWNTFEADIKAAIADIKAALSDSENAAYSAALDDINAALVEWNAVDELAVNLTLSVNYSQADIQVGMTPAQVQTAVAGAAHQDIISYLTTSQAAAA</sequence>
<dbReference type="RefSeq" id="WP_110464296.1">
    <property type="nucleotide sequence ID" value="NZ_JAMOFZ010000001.1"/>
</dbReference>
<protein>
    <recommendedName>
        <fullName evidence="3">Hemolytic enterotoxin HBL</fullName>
    </recommendedName>
</protein>
<dbReference type="SUPFAM" id="SSF58100">
    <property type="entry name" value="Bacterial hemolysins"/>
    <property type="match status" value="1"/>
</dbReference>
<dbReference type="OrthoDB" id="6778941at2"/>
<evidence type="ECO:0008006" key="3">
    <source>
        <dbReference type="Google" id="ProtNLM"/>
    </source>
</evidence>
<evidence type="ECO:0000313" key="1">
    <source>
        <dbReference type="EMBL" id="PYE79308.1"/>
    </source>
</evidence>
<reference evidence="1 2" key="1">
    <citation type="submission" date="2018-06" db="EMBL/GenBank/DDBJ databases">
        <title>Genomic Encyclopedia of Type Strains, Phase III (KMG-III): the genomes of soil and plant-associated and newly described type strains.</title>
        <authorList>
            <person name="Whitman W."/>
        </authorList>
    </citation>
    <scope>NUCLEOTIDE SEQUENCE [LARGE SCALE GENOMIC DNA]</scope>
    <source>
        <strain evidence="1 2">CECT 7646</strain>
    </source>
</reference>
<evidence type="ECO:0000313" key="2">
    <source>
        <dbReference type="Proteomes" id="UP000247540"/>
    </source>
</evidence>
<proteinExistence type="predicted"/>